<name>A0A2V3J454_9FLOR</name>
<proteinExistence type="predicted"/>
<keyword evidence="2" id="KW-1185">Reference proteome</keyword>
<dbReference type="AlphaFoldDB" id="A0A2V3J454"/>
<dbReference type="EMBL" id="NBIV01000007">
    <property type="protein sequence ID" value="PXF49165.1"/>
    <property type="molecule type" value="Genomic_DNA"/>
</dbReference>
<evidence type="ECO:0000313" key="2">
    <source>
        <dbReference type="Proteomes" id="UP000247409"/>
    </source>
</evidence>
<reference evidence="1 2" key="1">
    <citation type="journal article" date="2018" name="Mol. Biol. Evol.">
        <title>Analysis of the draft genome of the red seaweed Gracilariopsis chorda provides insights into genome size evolution in Rhodophyta.</title>
        <authorList>
            <person name="Lee J."/>
            <person name="Yang E.C."/>
            <person name="Graf L."/>
            <person name="Yang J.H."/>
            <person name="Qiu H."/>
            <person name="Zel Zion U."/>
            <person name="Chan C.X."/>
            <person name="Stephens T.G."/>
            <person name="Weber A.P.M."/>
            <person name="Boo G.H."/>
            <person name="Boo S.M."/>
            <person name="Kim K.M."/>
            <person name="Shin Y."/>
            <person name="Jung M."/>
            <person name="Lee S.J."/>
            <person name="Yim H.S."/>
            <person name="Lee J.H."/>
            <person name="Bhattacharya D."/>
            <person name="Yoon H.S."/>
        </authorList>
    </citation>
    <scope>NUCLEOTIDE SEQUENCE [LARGE SCALE GENOMIC DNA]</scope>
    <source>
        <strain evidence="1 2">SKKU-2015</strain>
        <tissue evidence="1">Whole body</tissue>
    </source>
</reference>
<gene>
    <name evidence="1" type="ORF">BWQ96_00954</name>
</gene>
<evidence type="ECO:0000313" key="1">
    <source>
        <dbReference type="EMBL" id="PXF49165.1"/>
    </source>
</evidence>
<accession>A0A2V3J454</accession>
<dbReference type="Proteomes" id="UP000247409">
    <property type="component" value="Unassembled WGS sequence"/>
</dbReference>
<organism evidence="1 2">
    <name type="scientific">Gracilariopsis chorda</name>
    <dbReference type="NCBI Taxonomy" id="448386"/>
    <lineage>
        <taxon>Eukaryota</taxon>
        <taxon>Rhodophyta</taxon>
        <taxon>Florideophyceae</taxon>
        <taxon>Rhodymeniophycidae</taxon>
        <taxon>Gracilariales</taxon>
        <taxon>Gracilariaceae</taxon>
        <taxon>Gracilariopsis</taxon>
    </lineage>
</organism>
<protein>
    <submittedName>
        <fullName evidence="1">Uncharacterized protein</fullName>
    </submittedName>
</protein>
<sequence>MDTSGLQSLRNSLPGSSAAKFLMELCKTMQRKFHIRVDPKCRVVCSGLYSLWELTLHITTDLFADRLNESVVMNNYQSSDENDAFFDSLESWEDSEDVVEIAGGNPPFETEFLH</sequence>
<comment type="caution">
    <text evidence="1">The sequence shown here is derived from an EMBL/GenBank/DDBJ whole genome shotgun (WGS) entry which is preliminary data.</text>
</comment>